<reference evidence="6" key="2">
    <citation type="journal article" date="2018" name="ISME J.">
        <title>A dynamic microbial community with high functional redundancy inhabits the cold, oxic subseafloor aquifer.</title>
        <authorList>
            <person name="Tully B.J."/>
            <person name="Wheat C.G."/>
            <person name="Glazer B.T."/>
            <person name="Huber J.A."/>
        </authorList>
    </citation>
    <scope>NUCLEOTIDE SEQUENCE</scope>
    <source>
        <strain evidence="6">NORP83</strain>
    </source>
</reference>
<evidence type="ECO:0000259" key="5">
    <source>
        <dbReference type="PROSITE" id="PS50931"/>
    </source>
</evidence>
<dbReference type="GO" id="GO:0006351">
    <property type="term" value="P:DNA-templated transcription"/>
    <property type="evidence" value="ECO:0007669"/>
    <property type="project" value="TreeGrafter"/>
</dbReference>
<keyword evidence="2" id="KW-0805">Transcription regulation</keyword>
<sequence>MQIWDGISEFVAVSETESFTLAAKQLAISTAQVSRQVSALEERLKIKLLYRTTRKVSLTESGAVYYEHCRHILDGLSEAEQIITNLHDKLHGKIRITAPVTYGEEVITPIINDFLLKYPEIEITLDLSNQRADLLDDGYDLAIRLGQLEDSRFIARKLASRQLYICASPAYIERHGIPNLPNELNRHNCLIGTADRWHLQIKGKTTQVNIKGNLRCNSGYGLVDAALKGIGLVQLPNYYVQSHIQSGRLIPILEKFQEADEGIWAVYPDKRYPPFKIKALINFLLERLEN</sequence>
<evidence type="ECO:0000256" key="2">
    <source>
        <dbReference type="ARBA" id="ARBA00023015"/>
    </source>
</evidence>
<evidence type="ECO:0000256" key="4">
    <source>
        <dbReference type="ARBA" id="ARBA00023163"/>
    </source>
</evidence>
<feature type="domain" description="HTH lysR-type" evidence="5">
    <location>
        <begin position="10"/>
        <end position="59"/>
    </location>
</feature>
<dbReference type="FunFam" id="3.40.190.290:FF:000001">
    <property type="entry name" value="Transcriptional regulator, LysR family"/>
    <property type="match status" value="1"/>
</dbReference>
<name>A0A2A4YQT8_9PROT</name>
<comment type="caution">
    <text evidence="6">The sequence shown here is derived from an EMBL/GenBank/DDBJ whole genome shotgun (WGS) entry which is preliminary data.</text>
</comment>
<evidence type="ECO:0000313" key="6">
    <source>
        <dbReference type="EMBL" id="PCI97218.1"/>
    </source>
</evidence>
<dbReference type="AlphaFoldDB" id="A0A2A4YQT8"/>
<dbReference type="SUPFAM" id="SSF46785">
    <property type="entry name" value="Winged helix' DNA-binding domain"/>
    <property type="match status" value="1"/>
</dbReference>
<reference key="1">
    <citation type="submission" date="2017-08" db="EMBL/GenBank/DDBJ databases">
        <title>A dynamic microbial community with high functional redundancy inhabits the cold, oxic subseafloor aquifer.</title>
        <authorList>
            <person name="Tully B.J."/>
            <person name="Wheat C.G."/>
            <person name="Glazer B.T."/>
            <person name="Huber J.A."/>
        </authorList>
    </citation>
    <scope>NUCLEOTIDE SEQUENCE [LARGE SCALE GENOMIC DNA]</scope>
</reference>
<dbReference type="GO" id="GO:0003700">
    <property type="term" value="F:DNA-binding transcription factor activity"/>
    <property type="evidence" value="ECO:0007669"/>
    <property type="project" value="InterPro"/>
</dbReference>
<dbReference type="EMBL" id="NVUS01000032">
    <property type="protein sequence ID" value="PCI97218.1"/>
    <property type="molecule type" value="Genomic_DNA"/>
</dbReference>
<protein>
    <submittedName>
        <fullName evidence="6">LysR family transcriptional regulator</fullName>
    </submittedName>
</protein>
<accession>A0A2A4YQT8</accession>
<evidence type="ECO:0000256" key="3">
    <source>
        <dbReference type="ARBA" id="ARBA00023125"/>
    </source>
</evidence>
<dbReference type="InterPro" id="IPR036388">
    <property type="entry name" value="WH-like_DNA-bd_sf"/>
</dbReference>
<proteinExistence type="inferred from homology"/>
<dbReference type="InterPro" id="IPR005119">
    <property type="entry name" value="LysR_subst-bd"/>
</dbReference>
<evidence type="ECO:0000256" key="1">
    <source>
        <dbReference type="ARBA" id="ARBA00009437"/>
    </source>
</evidence>
<dbReference type="PANTHER" id="PTHR30537:SF10">
    <property type="entry name" value="TRANSCRIPTIONAL REGULATOR-RELATED"/>
    <property type="match status" value="1"/>
</dbReference>
<keyword evidence="3" id="KW-0238">DNA-binding</keyword>
<dbReference type="InterPro" id="IPR000847">
    <property type="entry name" value="LysR_HTH_N"/>
</dbReference>
<dbReference type="Pfam" id="PF03466">
    <property type="entry name" value="LysR_substrate"/>
    <property type="match status" value="1"/>
</dbReference>
<keyword evidence="4" id="KW-0804">Transcription</keyword>
<dbReference type="PROSITE" id="PS50931">
    <property type="entry name" value="HTH_LYSR"/>
    <property type="match status" value="1"/>
</dbReference>
<organism evidence="6">
    <name type="scientific">OCS116 cluster bacterium</name>
    <dbReference type="NCBI Taxonomy" id="2030921"/>
    <lineage>
        <taxon>Bacteria</taxon>
        <taxon>Pseudomonadati</taxon>
        <taxon>Pseudomonadota</taxon>
        <taxon>Alphaproteobacteria</taxon>
        <taxon>OCS116 cluster</taxon>
    </lineage>
</organism>
<dbReference type="Pfam" id="PF00126">
    <property type="entry name" value="HTH_1"/>
    <property type="match status" value="1"/>
</dbReference>
<dbReference type="Gene3D" id="3.40.190.290">
    <property type="match status" value="1"/>
</dbReference>
<dbReference type="SUPFAM" id="SSF53850">
    <property type="entry name" value="Periplasmic binding protein-like II"/>
    <property type="match status" value="1"/>
</dbReference>
<dbReference type="InterPro" id="IPR036390">
    <property type="entry name" value="WH_DNA-bd_sf"/>
</dbReference>
<dbReference type="FunFam" id="1.10.10.10:FF:000001">
    <property type="entry name" value="LysR family transcriptional regulator"/>
    <property type="match status" value="1"/>
</dbReference>
<gene>
    <name evidence="6" type="ORF">COB13_16115</name>
</gene>
<dbReference type="InterPro" id="IPR058163">
    <property type="entry name" value="LysR-type_TF_proteobact-type"/>
</dbReference>
<comment type="similarity">
    <text evidence="1">Belongs to the LysR transcriptional regulatory family.</text>
</comment>
<dbReference type="GO" id="GO:0043565">
    <property type="term" value="F:sequence-specific DNA binding"/>
    <property type="evidence" value="ECO:0007669"/>
    <property type="project" value="TreeGrafter"/>
</dbReference>
<dbReference type="Gene3D" id="1.10.10.10">
    <property type="entry name" value="Winged helix-like DNA-binding domain superfamily/Winged helix DNA-binding domain"/>
    <property type="match status" value="1"/>
</dbReference>
<dbReference type="PANTHER" id="PTHR30537">
    <property type="entry name" value="HTH-TYPE TRANSCRIPTIONAL REGULATOR"/>
    <property type="match status" value="1"/>
</dbReference>